<gene>
    <name evidence="1" type="ORF">DSM106972_025370</name>
</gene>
<dbReference type="AlphaFoldDB" id="A0A3S1DC95"/>
<accession>A0A3S1DC95</accession>
<organism evidence="1 2">
    <name type="scientific">Dulcicalothrix desertica PCC 7102</name>
    <dbReference type="NCBI Taxonomy" id="232991"/>
    <lineage>
        <taxon>Bacteria</taxon>
        <taxon>Bacillati</taxon>
        <taxon>Cyanobacteriota</taxon>
        <taxon>Cyanophyceae</taxon>
        <taxon>Nostocales</taxon>
        <taxon>Calotrichaceae</taxon>
        <taxon>Dulcicalothrix</taxon>
    </lineage>
</organism>
<dbReference type="EMBL" id="RSCL01000005">
    <property type="protein sequence ID" value="RUT07276.1"/>
    <property type="molecule type" value="Genomic_DNA"/>
</dbReference>
<dbReference type="RefSeq" id="WP_127081099.1">
    <property type="nucleotide sequence ID" value="NZ_RSCL01000005.1"/>
</dbReference>
<reference evidence="1" key="1">
    <citation type="submission" date="2018-12" db="EMBL/GenBank/DDBJ databases">
        <authorList>
            <person name="Will S."/>
            <person name="Neumann-Schaal M."/>
            <person name="Henke P."/>
        </authorList>
    </citation>
    <scope>NUCLEOTIDE SEQUENCE</scope>
    <source>
        <strain evidence="1">PCC 7102</strain>
    </source>
</reference>
<proteinExistence type="predicted"/>
<reference evidence="1" key="2">
    <citation type="journal article" date="2019" name="Genome Biol. Evol.">
        <title>Day and night: Metabolic profiles and evolutionary relationships of six axenic non-marine cyanobacteria.</title>
        <authorList>
            <person name="Will S.E."/>
            <person name="Henke P."/>
            <person name="Boedeker C."/>
            <person name="Huang S."/>
            <person name="Brinkmann H."/>
            <person name="Rohde M."/>
            <person name="Jarek M."/>
            <person name="Friedl T."/>
            <person name="Seufert S."/>
            <person name="Schumacher M."/>
            <person name="Overmann J."/>
            <person name="Neumann-Schaal M."/>
            <person name="Petersen J."/>
        </authorList>
    </citation>
    <scope>NUCLEOTIDE SEQUENCE [LARGE SCALE GENOMIC DNA]</scope>
    <source>
        <strain evidence="1">PCC 7102</strain>
    </source>
</reference>
<comment type="caution">
    <text evidence="1">The sequence shown here is derived from an EMBL/GenBank/DDBJ whole genome shotgun (WGS) entry which is preliminary data.</text>
</comment>
<dbReference type="Proteomes" id="UP000271624">
    <property type="component" value="Unassembled WGS sequence"/>
</dbReference>
<evidence type="ECO:0000313" key="2">
    <source>
        <dbReference type="Proteomes" id="UP000271624"/>
    </source>
</evidence>
<keyword evidence="2" id="KW-1185">Reference proteome</keyword>
<protein>
    <submittedName>
        <fullName evidence="1">Uncharacterized protein</fullName>
    </submittedName>
</protein>
<evidence type="ECO:0000313" key="1">
    <source>
        <dbReference type="EMBL" id="RUT07276.1"/>
    </source>
</evidence>
<sequence length="203" mass="22045">MPYGDRRQVAVPCPGDADVLHGFNTDVSEATSTALGHTAVDASNLASTIFGINSPKPATAKKFFGTNSKGYEQSFIAAGSIATARADGWEIKPIKIMTLGNTTFARICFVEAKISSGSVGSYLFAWRMPLWQYNAITEAERTALGIQTFNPANDQPLQMIFGVTSKNSKPKRARKRSVVNGRTRVISTFVDYTKEDNKPVGWA</sequence>
<name>A0A3S1DC95_9CYAN</name>